<accession>A0A9Q0QDZ6</accession>
<feature type="region of interest" description="Disordered" evidence="2">
    <location>
        <begin position="1"/>
        <end position="77"/>
    </location>
</feature>
<evidence type="ECO:0000313" key="3">
    <source>
        <dbReference type="EMBL" id="KAJ6704888.1"/>
    </source>
</evidence>
<evidence type="ECO:0000256" key="2">
    <source>
        <dbReference type="SAM" id="MobiDB-lite"/>
    </source>
</evidence>
<name>A0A9Q0QDZ6_SALPP</name>
<proteinExistence type="predicted"/>
<sequence>MQQLTEGGNVDPAIETQGDLKPTMLRQSGWPRRDVNERVVKRVAETPVIEPVPRVLSKNQDPSLDQEDKNKQVVSEASHYKDAFEKVRLERDTAQKCLDEEGKNAMNLRSKVLEMEKRVEETVKERAMMKREHGILVSQKKEMESQVASLEKEKDLLQEHLTEAEGKIDWLRTKMESADTKSDRALTLLRDTVSLLCESNNVKEDMIVTEKMLDDENEPYASKLEVIKTAFSNKETMAPNLGQIAANGATSPKKSGVQ</sequence>
<dbReference type="Proteomes" id="UP001151532">
    <property type="component" value="Chromosome 3"/>
</dbReference>
<reference evidence="3" key="2">
    <citation type="journal article" date="2023" name="Int. J. Mol. Sci.">
        <title>De Novo Assembly and Annotation of 11 Diverse Shrub Willow (Salix) Genomes Reveals Novel Gene Organization in Sex-Linked Regions.</title>
        <authorList>
            <person name="Hyden B."/>
            <person name="Feng K."/>
            <person name="Yates T.B."/>
            <person name="Jawdy S."/>
            <person name="Cereghino C."/>
            <person name="Smart L.B."/>
            <person name="Muchero W."/>
        </authorList>
    </citation>
    <scope>NUCLEOTIDE SEQUENCE</scope>
    <source>
        <tissue evidence="3">Shoot tip</tissue>
    </source>
</reference>
<feature type="compositionally biased region" description="Basic and acidic residues" evidence="2">
    <location>
        <begin position="31"/>
        <end position="44"/>
    </location>
</feature>
<protein>
    <submittedName>
        <fullName evidence="3">Uncharacterized protein</fullName>
    </submittedName>
</protein>
<dbReference type="AlphaFoldDB" id="A0A9Q0QDZ6"/>
<keyword evidence="4" id="KW-1185">Reference proteome</keyword>
<gene>
    <name evidence="3" type="ORF">OIU79_009739</name>
</gene>
<feature type="coiled-coil region" evidence="1">
    <location>
        <begin position="98"/>
        <end position="167"/>
    </location>
</feature>
<organism evidence="3 4">
    <name type="scientific">Salix purpurea</name>
    <name type="common">Purple osier willow</name>
    <dbReference type="NCBI Taxonomy" id="77065"/>
    <lineage>
        <taxon>Eukaryota</taxon>
        <taxon>Viridiplantae</taxon>
        <taxon>Streptophyta</taxon>
        <taxon>Embryophyta</taxon>
        <taxon>Tracheophyta</taxon>
        <taxon>Spermatophyta</taxon>
        <taxon>Magnoliopsida</taxon>
        <taxon>eudicotyledons</taxon>
        <taxon>Gunneridae</taxon>
        <taxon>Pentapetalae</taxon>
        <taxon>rosids</taxon>
        <taxon>fabids</taxon>
        <taxon>Malpighiales</taxon>
        <taxon>Salicaceae</taxon>
        <taxon>Saliceae</taxon>
        <taxon>Salix</taxon>
    </lineage>
</organism>
<keyword evidence="1" id="KW-0175">Coiled coil</keyword>
<dbReference type="EMBL" id="JAPFFK010000016">
    <property type="protein sequence ID" value="KAJ6704888.1"/>
    <property type="molecule type" value="Genomic_DNA"/>
</dbReference>
<dbReference type="OrthoDB" id="689590at2759"/>
<reference evidence="3" key="1">
    <citation type="submission" date="2022-11" db="EMBL/GenBank/DDBJ databases">
        <authorList>
            <person name="Hyden B.L."/>
            <person name="Feng K."/>
            <person name="Yates T."/>
            <person name="Jawdy S."/>
            <person name="Smart L.B."/>
            <person name="Muchero W."/>
        </authorList>
    </citation>
    <scope>NUCLEOTIDE SEQUENCE</scope>
    <source>
        <tissue evidence="3">Shoot tip</tissue>
    </source>
</reference>
<evidence type="ECO:0000256" key="1">
    <source>
        <dbReference type="SAM" id="Coils"/>
    </source>
</evidence>
<evidence type="ECO:0000313" key="4">
    <source>
        <dbReference type="Proteomes" id="UP001151532"/>
    </source>
</evidence>
<comment type="caution">
    <text evidence="3">The sequence shown here is derived from an EMBL/GenBank/DDBJ whole genome shotgun (WGS) entry which is preliminary data.</text>
</comment>